<dbReference type="SMART" id="SM00327">
    <property type="entry name" value="VWA"/>
    <property type="match status" value="1"/>
</dbReference>
<protein>
    <recommendedName>
        <fullName evidence="1">VWFA domain-containing protein</fullName>
    </recommendedName>
</protein>
<dbReference type="SUPFAM" id="SSF53300">
    <property type="entry name" value="vWA-like"/>
    <property type="match status" value="1"/>
</dbReference>
<dbReference type="InterPro" id="IPR036465">
    <property type="entry name" value="vWFA_dom_sf"/>
</dbReference>
<proteinExistence type="predicted"/>
<gene>
    <name evidence="2" type="ORF">RRG08_017428</name>
</gene>
<dbReference type="EMBL" id="JAWDGP010000543">
    <property type="protein sequence ID" value="KAK3799727.1"/>
    <property type="molecule type" value="Genomic_DNA"/>
</dbReference>
<dbReference type="AlphaFoldDB" id="A0AAE1EAC6"/>
<dbReference type="Proteomes" id="UP001283361">
    <property type="component" value="Unassembled WGS sequence"/>
</dbReference>
<dbReference type="InterPro" id="IPR002035">
    <property type="entry name" value="VWF_A"/>
</dbReference>
<comment type="caution">
    <text evidence="2">The sequence shown here is derived from an EMBL/GenBank/DDBJ whole genome shotgun (WGS) entry which is preliminary data.</text>
</comment>
<evidence type="ECO:0000259" key="1">
    <source>
        <dbReference type="PROSITE" id="PS50234"/>
    </source>
</evidence>
<dbReference type="PANTHER" id="PTHR24020">
    <property type="entry name" value="COLLAGEN ALPHA"/>
    <property type="match status" value="1"/>
</dbReference>
<dbReference type="CDD" id="cd01450">
    <property type="entry name" value="vWFA_subfamily_ECM"/>
    <property type="match status" value="1"/>
</dbReference>
<reference evidence="2" key="1">
    <citation type="journal article" date="2023" name="G3 (Bethesda)">
        <title>A reference genome for the long-term kleptoplast-retaining sea slug Elysia crispata morphotype clarki.</title>
        <authorList>
            <person name="Eastman K.E."/>
            <person name="Pendleton A.L."/>
            <person name="Shaikh M.A."/>
            <person name="Suttiyut T."/>
            <person name="Ogas R."/>
            <person name="Tomko P."/>
            <person name="Gavelis G."/>
            <person name="Widhalm J.R."/>
            <person name="Wisecaver J.H."/>
        </authorList>
    </citation>
    <scope>NUCLEOTIDE SEQUENCE</scope>
    <source>
        <strain evidence="2">ECLA1</strain>
    </source>
</reference>
<keyword evidence="3" id="KW-1185">Reference proteome</keyword>
<accession>A0AAE1EAC6</accession>
<dbReference type="PROSITE" id="PS50234">
    <property type="entry name" value="VWFA"/>
    <property type="match status" value="1"/>
</dbReference>
<dbReference type="PANTHER" id="PTHR24020:SF87">
    <property type="entry name" value="COLLAGEN ALPHA-1(VI) CHAIN-LIKE"/>
    <property type="match status" value="1"/>
</dbReference>
<dbReference type="InterPro" id="IPR050525">
    <property type="entry name" value="ECM_Assembly_Org"/>
</dbReference>
<dbReference type="PRINTS" id="PR00453">
    <property type="entry name" value="VWFADOMAIN"/>
</dbReference>
<feature type="domain" description="VWFA" evidence="1">
    <location>
        <begin position="115"/>
        <end position="290"/>
    </location>
</feature>
<organism evidence="2 3">
    <name type="scientific">Elysia crispata</name>
    <name type="common">lettuce slug</name>
    <dbReference type="NCBI Taxonomy" id="231223"/>
    <lineage>
        <taxon>Eukaryota</taxon>
        <taxon>Metazoa</taxon>
        <taxon>Spiralia</taxon>
        <taxon>Lophotrochozoa</taxon>
        <taxon>Mollusca</taxon>
        <taxon>Gastropoda</taxon>
        <taxon>Heterobranchia</taxon>
        <taxon>Euthyneura</taxon>
        <taxon>Panpulmonata</taxon>
        <taxon>Sacoglossa</taxon>
        <taxon>Placobranchoidea</taxon>
        <taxon>Plakobranchidae</taxon>
        <taxon>Elysia</taxon>
    </lineage>
</organism>
<dbReference type="Gene3D" id="3.40.50.410">
    <property type="entry name" value="von Willebrand factor, type A domain"/>
    <property type="match status" value="1"/>
</dbReference>
<evidence type="ECO:0000313" key="3">
    <source>
        <dbReference type="Proteomes" id="UP001283361"/>
    </source>
</evidence>
<name>A0AAE1EAC6_9GAST</name>
<dbReference type="Pfam" id="PF00092">
    <property type="entry name" value="VWA"/>
    <property type="match status" value="1"/>
</dbReference>
<sequence length="297" mass="32600">MYSQPDCAWLIVVYGVLTLFITRCCHGFQFITEPGKKIVSGAQLLTNFSRPAMSNSLCAIYCVTNGDCDLYHFSIVDSTCAIYKEQKGASLKLIADPSWSLGLISQLGCTDVKIDLVMALDASSSLGQTNFSRTLDFAKDFLYMANIDGGHTRVGVVVFGSIHSVEFHLNTFSTKADVYNAIDGSYYLHTKTNIGAALKAARTEMFTAANGDRPDAQNVCLLVTDGVSNYNSVDTIPEAESARAAGIRIYAIAIDLLNEDELDHVVGEPVDERRFDVPDFLSLTDLRRQIYPELCKL</sequence>
<evidence type="ECO:0000313" key="2">
    <source>
        <dbReference type="EMBL" id="KAK3799727.1"/>
    </source>
</evidence>